<feature type="region of interest" description="Disordered" evidence="2">
    <location>
        <begin position="549"/>
        <end position="570"/>
    </location>
</feature>
<dbReference type="EMBL" id="CP042198">
    <property type="protein sequence ID" value="QDS75830.1"/>
    <property type="molecule type" value="Genomic_DNA"/>
</dbReference>
<gene>
    <name evidence="3" type="ORF">FKW77_001097</name>
</gene>
<feature type="compositionally biased region" description="Basic and acidic residues" evidence="2">
    <location>
        <begin position="498"/>
        <end position="532"/>
    </location>
</feature>
<keyword evidence="4" id="KW-1185">Reference proteome</keyword>
<reference evidence="3 4" key="1">
    <citation type="submission" date="2019-07" db="EMBL/GenBank/DDBJ databases">
        <title>Finished genome of Venturia effusa.</title>
        <authorList>
            <person name="Young C.A."/>
            <person name="Cox M.P."/>
            <person name="Ganley A.R.D."/>
            <person name="David W.J."/>
        </authorList>
    </citation>
    <scope>NUCLEOTIDE SEQUENCE [LARGE SCALE GENOMIC DNA]</scope>
    <source>
        <strain evidence="4">albino</strain>
    </source>
</reference>
<dbReference type="Proteomes" id="UP000316270">
    <property type="component" value="Chromosome 14"/>
</dbReference>
<evidence type="ECO:0000313" key="3">
    <source>
        <dbReference type="EMBL" id="QDS75830.1"/>
    </source>
</evidence>
<feature type="region of interest" description="Disordered" evidence="2">
    <location>
        <begin position="214"/>
        <end position="234"/>
    </location>
</feature>
<evidence type="ECO:0000313" key="4">
    <source>
        <dbReference type="Proteomes" id="UP000316270"/>
    </source>
</evidence>
<protein>
    <submittedName>
        <fullName evidence="3">Uncharacterized protein</fullName>
    </submittedName>
</protein>
<evidence type="ECO:0000256" key="1">
    <source>
        <dbReference type="SAM" id="Coils"/>
    </source>
</evidence>
<evidence type="ECO:0000256" key="2">
    <source>
        <dbReference type="SAM" id="MobiDB-lite"/>
    </source>
</evidence>
<feature type="region of interest" description="Disordered" evidence="2">
    <location>
        <begin position="1"/>
        <end position="30"/>
    </location>
</feature>
<feature type="region of interest" description="Disordered" evidence="2">
    <location>
        <begin position="494"/>
        <end position="532"/>
    </location>
</feature>
<proteinExistence type="predicted"/>
<sequence length="570" mass="63190">MTASPKSVDSRHSRLSQSDQSWTDEETTFAEEKQTAEELHWRKRRLVIDLRADYLALVSPNQDVDVLNEQAQSEYEEYQQTGDDPYSNWTPAGFHGETLKLQQEALESGQGRIRQQDAEISLLRKKVDGDRESISELLDELENASSWIEGLGKGGEHQYNVIKRLRGALVKTRDEVRKLRAENVRLKGDIGRSETKVKIKVEEGERVALEDLFAAPRNEASEGPSSEQTTHRSLEKELALKKCANEQQQDVSVVQCPEVSPEENFAFEHLEAKQAEEIAANMEVDEFSEEDSTMEKTAVDETRNDTVALSVVEQLTDSEDERCSEGCKASAVEGLQGEQRKGASKKILAARTLVAEQLEEVAAVDCYIENSPETLAAKKTISIQSGESPKQNLALTETAAEHHETSSVDKNFAEQTEGLVFREPKEIACPAVAEPQVRMTIAHIRTSIPDRRNAPDPTASDYIVDEGLTSIQDAKLTVESTQATSDNVIFITTPKGDTIPKDDAHPMDNLDSREDPNWKEGPKVEDAEVTTNKRDTTIKDIIIELKPGAVESKSVESIDSTPQAGGAADF</sequence>
<organism evidence="3 4">
    <name type="scientific">Venturia effusa</name>
    <dbReference type="NCBI Taxonomy" id="50376"/>
    <lineage>
        <taxon>Eukaryota</taxon>
        <taxon>Fungi</taxon>
        <taxon>Dikarya</taxon>
        <taxon>Ascomycota</taxon>
        <taxon>Pezizomycotina</taxon>
        <taxon>Dothideomycetes</taxon>
        <taxon>Pleosporomycetidae</taxon>
        <taxon>Venturiales</taxon>
        <taxon>Venturiaceae</taxon>
        <taxon>Venturia</taxon>
    </lineage>
</organism>
<feature type="coiled-coil region" evidence="1">
    <location>
        <begin position="124"/>
        <end position="189"/>
    </location>
</feature>
<keyword evidence="1" id="KW-0175">Coiled coil</keyword>
<accession>A0A517LJK9</accession>
<dbReference type="AlphaFoldDB" id="A0A517LJK9"/>
<name>A0A517LJK9_9PEZI</name>